<evidence type="ECO:0000313" key="1">
    <source>
        <dbReference type="EMBL" id="OHA81337.1"/>
    </source>
</evidence>
<accession>A0A1G2S8L0</accession>
<reference evidence="1 2" key="1">
    <citation type="journal article" date="2016" name="Nat. Commun.">
        <title>Thousands of microbial genomes shed light on interconnected biogeochemical processes in an aquifer system.</title>
        <authorList>
            <person name="Anantharaman K."/>
            <person name="Brown C.T."/>
            <person name="Hug L.A."/>
            <person name="Sharon I."/>
            <person name="Castelle C.J."/>
            <person name="Probst A.J."/>
            <person name="Thomas B.C."/>
            <person name="Singh A."/>
            <person name="Wilkins M.J."/>
            <person name="Karaoz U."/>
            <person name="Brodie E.L."/>
            <person name="Williams K.H."/>
            <person name="Hubbard S.S."/>
            <person name="Banfield J.F."/>
        </authorList>
    </citation>
    <scope>NUCLEOTIDE SEQUENCE [LARGE SCALE GENOMIC DNA]</scope>
</reference>
<organism evidence="1 2">
    <name type="scientific">Candidatus Yonathbacteria bacterium RIFCSPHIGHO2_02_FULL_44_14</name>
    <dbReference type="NCBI Taxonomy" id="1802724"/>
    <lineage>
        <taxon>Bacteria</taxon>
        <taxon>Candidatus Yonathiibacteriota</taxon>
    </lineage>
</organism>
<name>A0A1G2S8L0_9BACT</name>
<gene>
    <name evidence="1" type="ORF">A3D51_02035</name>
</gene>
<dbReference type="EMBL" id="MHUT01000009">
    <property type="protein sequence ID" value="OHA81337.1"/>
    <property type="molecule type" value="Genomic_DNA"/>
</dbReference>
<proteinExistence type="predicted"/>
<protein>
    <submittedName>
        <fullName evidence="1">Uncharacterized protein</fullName>
    </submittedName>
</protein>
<sequence length="121" mass="14153">MDEVLKHNPTASHLRVIIPARLENYLEDYFTNWCHEPITQKDIDNLANILKHIKKVSPASLLEMPYKIITQEHYNLRHDQEVMYSDEVHAFQVNESMGTQDTIDKSSIAGLPTTHHKKYRI</sequence>
<dbReference type="AlphaFoldDB" id="A0A1G2S8L0"/>
<dbReference type="Proteomes" id="UP000179118">
    <property type="component" value="Unassembled WGS sequence"/>
</dbReference>
<comment type="caution">
    <text evidence="1">The sequence shown here is derived from an EMBL/GenBank/DDBJ whole genome shotgun (WGS) entry which is preliminary data.</text>
</comment>
<evidence type="ECO:0000313" key="2">
    <source>
        <dbReference type="Proteomes" id="UP000179118"/>
    </source>
</evidence>